<accession>K0S3H4</accession>
<feature type="region of interest" description="Disordered" evidence="1">
    <location>
        <begin position="35"/>
        <end position="62"/>
    </location>
</feature>
<sequence length="141" mass="15703">WARHRQPSSSYRAPRALAGVLSTCLADWRAKKSLSGPGIASRHRPIVPSRARHRQPSSSYRVAAGPASPAVIVLSSHRGEIDLVETPNYPSSRAPDVAPWSPLRRLDVYRRSSGFLQAGRSPFRRTQTLPFLRLSQRRLAD</sequence>
<dbReference type="AlphaFoldDB" id="K0S3H4"/>
<proteinExistence type="predicted"/>
<evidence type="ECO:0000256" key="1">
    <source>
        <dbReference type="SAM" id="MobiDB-lite"/>
    </source>
</evidence>
<gene>
    <name evidence="2" type="ORF">THAOC_19989</name>
</gene>
<dbReference type="Proteomes" id="UP000266841">
    <property type="component" value="Unassembled WGS sequence"/>
</dbReference>
<organism evidence="2 3">
    <name type="scientific">Thalassiosira oceanica</name>
    <name type="common">Marine diatom</name>
    <dbReference type="NCBI Taxonomy" id="159749"/>
    <lineage>
        <taxon>Eukaryota</taxon>
        <taxon>Sar</taxon>
        <taxon>Stramenopiles</taxon>
        <taxon>Ochrophyta</taxon>
        <taxon>Bacillariophyta</taxon>
        <taxon>Coscinodiscophyceae</taxon>
        <taxon>Thalassiosirophycidae</taxon>
        <taxon>Thalassiosirales</taxon>
        <taxon>Thalassiosiraceae</taxon>
        <taxon>Thalassiosira</taxon>
    </lineage>
</organism>
<feature type="compositionally biased region" description="Basic residues" evidence="1">
    <location>
        <begin position="41"/>
        <end position="55"/>
    </location>
</feature>
<name>K0S3H4_THAOC</name>
<keyword evidence="3" id="KW-1185">Reference proteome</keyword>
<evidence type="ECO:0000313" key="2">
    <source>
        <dbReference type="EMBL" id="EJK59750.1"/>
    </source>
</evidence>
<reference evidence="2 3" key="1">
    <citation type="journal article" date="2012" name="Genome Biol.">
        <title>Genome and low-iron response of an oceanic diatom adapted to chronic iron limitation.</title>
        <authorList>
            <person name="Lommer M."/>
            <person name="Specht M."/>
            <person name="Roy A.S."/>
            <person name="Kraemer L."/>
            <person name="Andreson R."/>
            <person name="Gutowska M.A."/>
            <person name="Wolf J."/>
            <person name="Bergner S.V."/>
            <person name="Schilhabel M.B."/>
            <person name="Klostermeier U.C."/>
            <person name="Beiko R.G."/>
            <person name="Rosenstiel P."/>
            <person name="Hippler M."/>
            <person name="Laroche J."/>
        </authorList>
    </citation>
    <scope>NUCLEOTIDE SEQUENCE [LARGE SCALE GENOMIC DNA]</scope>
    <source>
        <strain evidence="2 3">CCMP1005</strain>
    </source>
</reference>
<protein>
    <submittedName>
        <fullName evidence="2">Uncharacterized protein</fullName>
    </submittedName>
</protein>
<comment type="caution">
    <text evidence="2">The sequence shown here is derived from an EMBL/GenBank/DDBJ whole genome shotgun (WGS) entry which is preliminary data.</text>
</comment>
<evidence type="ECO:0000313" key="3">
    <source>
        <dbReference type="Proteomes" id="UP000266841"/>
    </source>
</evidence>
<feature type="non-terminal residue" evidence="2">
    <location>
        <position position="1"/>
    </location>
</feature>
<dbReference type="EMBL" id="AGNL01022395">
    <property type="protein sequence ID" value="EJK59750.1"/>
    <property type="molecule type" value="Genomic_DNA"/>
</dbReference>